<comment type="caution">
    <text evidence="2">The sequence shown here is derived from an EMBL/GenBank/DDBJ whole genome shotgun (WGS) entry which is preliminary data.</text>
</comment>
<name>A0A7X0LRW7_9ACTN</name>
<evidence type="ECO:0000313" key="2">
    <source>
        <dbReference type="EMBL" id="MBB6437909.1"/>
    </source>
</evidence>
<feature type="region of interest" description="Disordered" evidence="1">
    <location>
        <begin position="17"/>
        <end position="75"/>
    </location>
</feature>
<dbReference type="RefSeq" id="WP_185033602.1">
    <property type="nucleotide sequence ID" value="NZ_BNBN01000009.1"/>
</dbReference>
<accession>A0A7X0LRW7</accession>
<organism evidence="2 3">
    <name type="scientific">Streptomyces candidus</name>
    <dbReference type="NCBI Taxonomy" id="67283"/>
    <lineage>
        <taxon>Bacteria</taxon>
        <taxon>Bacillati</taxon>
        <taxon>Actinomycetota</taxon>
        <taxon>Actinomycetes</taxon>
        <taxon>Kitasatosporales</taxon>
        <taxon>Streptomycetaceae</taxon>
        <taxon>Streptomyces</taxon>
    </lineage>
</organism>
<dbReference type="Proteomes" id="UP000540423">
    <property type="component" value="Unassembled WGS sequence"/>
</dbReference>
<keyword evidence="3" id="KW-1185">Reference proteome</keyword>
<proteinExistence type="predicted"/>
<reference evidence="2 3" key="1">
    <citation type="submission" date="2020-08" db="EMBL/GenBank/DDBJ databases">
        <title>Genomic Encyclopedia of Type Strains, Phase IV (KMG-IV): sequencing the most valuable type-strain genomes for metagenomic binning, comparative biology and taxonomic classification.</title>
        <authorList>
            <person name="Goeker M."/>
        </authorList>
    </citation>
    <scope>NUCLEOTIDE SEQUENCE [LARGE SCALE GENOMIC DNA]</scope>
    <source>
        <strain evidence="2 3">DSM 40141</strain>
    </source>
</reference>
<sequence length="75" mass="8191">MPIDPFLALNAMIRAEAARSAEPVPGAEAAVPRGKPRKADRPAPDSEPRDRALARSRGGDRETRRPDHDDGHRKS</sequence>
<feature type="compositionally biased region" description="Low complexity" evidence="1">
    <location>
        <begin position="21"/>
        <end position="32"/>
    </location>
</feature>
<dbReference type="EMBL" id="JACHEM010000011">
    <property type="protein sequence ID" value="MBB6437909.1"/>
    <property type="molecule type" value="Genomic_DNA"/>
</dbReference>
<feature type="compositionally biased region" description="Basic and acidic residues" evidence="1">
    <location>
        <begin position="37"/>
        <end position="75"/>
    </location>
</feature>
<evidence type="ECO:0000313" key="3">
    <source>
        <dbReference type="Proteomes" id="UP000540423"/>
    </source>
</evidence>
<gene>
    <name evidence="2" type="ORF">HNQ79_004413</name>
</gene>
<evidence type="ECO:0000256" key="1">
    <source>
        <dbReference type="SAM" id="MobiDB-lite"/>
    </source>
</evidence>
<dbReference type="AlphaFoldDB" id="A0A7X0LRW7"/>
<protein>
    <submittedName>
        <fullName evidence="2">Uncharacterized protein</fullName>
    </submittedName>
</protein>